<dbReference type="AlphaFoldDB" id="A0A3B0RFX0"/>
<proteinExistence type="predicted"/>
<reference evidence="1" key="1">
    <citation type="submission" date="2018-06" db="EMBL/GenBank/DDBJ databases">
        <authorList>
            <person name="Zhirakovskaya E."/>
        </authorList>
    </citation>
    <scope>NUCLEOTIDE SEQUENCE</scope>
</reference>
<accession>A0A3B0RFX0</accession>
<organism evidence="1">
    <name type="scientific">hydrothermal vent metagenome</name>
    <dbReference type="NCBI Taxonomy" id="652676"/>
    <lineage>
        <taxon>unclassified sequences</taxon>
        <taxon>metagenomes</taxon>
        <taxon>ecological metagenomes</taxon>
    </lineage>
</organism>
<protein>
    <submittedName>
        <fullName evidence="1">Uncharacterized protein</fullName>
    </submittedName>
</protein>
<dbReference type="EMBL" id="UOEF01000020">
    <property type="protein sequence ID" value="VAV87736.1"/>
    <property type="molecule type" value="Genomic_DNA"/>
</dbReference>
<gene>
    <name evidence="1" type="ORF">MNBD_ALPHA04-1207</name>
</gene>
<name>A0A3B0RFX0_9ZZZZ</name>
<evidence type="ECO:0000313" key="1">
    <source>
        <dbReference type="EMBL" id="VAV87736.1"/>
    </source>
</evidence>
<sequence length="87" mass="9397">MNFILLSLLLLGSNPAVDNSPQSSARVQVMARATIISGEAVNMNANGFRHVQAGLRDKTSGYSPPLARSHARQERPGKAILIVTEFH</sequence>